<protein>
    <submittedName>
        <fullName evidence="2">Uncharacterized protein</fullName>
    </submittedName>
</protein>
<dbReference type="Proteomes" id="UP000526125">
    <property type="component" value="Unassembled WGS sequence"/>
</dbReference>
<keyword evidence="1" id="KW-1133">Transmembrane helix</keyword>
<feature type="transmembrane region" description="Helical" evidence="1">
    <location>
        <begin position="91"/>
        <end position="108"/>
    </location>
</feature>
<comment type="caution">
    <text evidence="2">The sequence shown here is derived from an EMBL/GenBank/DDBJ whole genome shotgun (WGS) entry which is preliminary data.</text>
</comment>
<accession>A0A7Y6BU98</accession>
<dbReference type="RefSeq" id="WP_175394830.1">
    <property type="nucleotide sequence ID" value="NZ_JABMCB010000160.1"/>
</dbReference>
<keyword evidence="1" id="KW-0812">Transmembrane</keyword>
<dbReference type="InterPro" id="IPR048147">
    <property type="entry name" value="CBO0543-like"/>
</dbReference>
<evidence type="ECO:0000313" key="3">
    <source>
        <dbReference type="Proteomes" id="UP000526125"/>
    </source>
</evidence>
<feature type="transmembrane region" description="Helical" evidence="1">
    <location>
        <begin position="64"/>
        <end position="84"/>
    </location>
</feature>
<evidence type="ECO:0000313" key="2">
    <source>
        <dbReference type="EMBL" id="NUU74969.1"/>
    </source>
</evidence>
<reference evidence="2 3" key="1">
    <citation type="submission" date="2020-05" db="EMBL/GenBank/DDBJ databases">
        <title>Genome Sequencing of Type Strains.</title>
        <authorList>
            <person name="Lemaire J.F."/>
            <person name="Inderbitzin P."/>
            <person name="Gregorio O.A."/>
            <person name="Collins S.B."/>
            <person name="Wespe N."/>
            <person name="Knight-Connoni V."/>
        </authorList>
    </citation>
    <scope>NUCLEOTIDE SEQUENCE [LARGE SCALE GENOMIC DNA]</scope>
    <source>
        <strain evidence="2 3">LMG 21957</strain>
    </source>
</reference>
<feature type="transmembrane region" description="Helical" evidence="1">
    <location>
        <begin position="29"/>
        <end position="52"/>
    </location>
</feature>
<sequence>MMTLNILVGFVVPWVLFIYLFIKHWRLLFPFFPVAVALASVVNNIGFNYFWLLSPVFKNIAFSAIPFDLGLFPIIASYMLYLVYEKKIKPVPLIFISALMLTCLEWLLKQQGRVTYFNNWNVFWTFFSYLIPIIAMYVYSVLFFKMYRKTN</sequence>
<feature type="transmembrane region" description="Helical" evidence="1">
    <location>
        <begin position="120"/>
        <end position="144"/>
    </location>
</feature>
<keyword evidence="1" id="KW-0472">Membrane</keyword>
<gene>
    <name evidence="2" type="ORF">HP552_06885</name>
</gene>
<organism evidence="2 3">
    <name type="scientific">Paenibacillus xylanilyticus</name>
    <dbReference type="NCBI Taxonomy" id="248903"/>
    <lineage>
        <taxon>Bacteria</taxon>
        <taxon>Bacillati</taxon>
        <taxon>Bacillota</taxon>
        <taxon>Bacilli</taxon>
        <taxon>Bacillales</taxon>
        <taxon>Paenibacillaceae</taxon>
        <taxon>Paenibacillus</taxon>
    </lineage>
</organism>
<keyword evidence="3" id="KW-1185">Reference proteome</keyword>
<dbReference type="NCBIfam" id="NF041644">
    <property type="entry name" value="CBO0543_fam"/>
    <property type="match status" value="1"/>
</dbReference>
<feature type="transmembrane region" description="Helical" evidence="1">
    <location>
        <begin position="6"/>
        <end position="22"/>
    </location>
</feature>
<evidence type="ECO:0000256" key="1">
    <source>
        <dbReference type="SAM" id="Phobius"/>
    </source>
</evidence>
<proteinExistence type="predicted"/>
<dbReference type="AlphaFoldDB" id="A0A7Y6BU98"/>
<dbReference type="EMBL" id="JABMCB010000160">
    <property type="protein sequence ID" value="NUU74969.1"/>
    <property type="molecule type" value="Genomic_DNA"/>
</dbReference>
<name>A0A7Y6BU98_9BACL</name>